<dbReference type="Proteomes" id="UP000637002">
    <property type="component" value="Unassembled WGS sequence"/>
</dbReference>
<keyword evidence="1" id="KW-0805">Transcription regulation</keyword>
<proteinExistence type="predicted"/>
<dbReference type="PANTHER" id="PTHR33164:SF57">
    <property type="entry name" value="MARR-FAMILY TRANSCRIPTIONAL REGULATOR"/>
    <property type="match status" value="1"/>
</dbReference>
<sequence>MQNTHIKALLPELHRSLIDIASVMNRPERDEELLAKAGLSLERALFPLLVLVERLGPIGVVDLAGRVGRDYTTVSRQAARLEELGLIARRPGVADKRVREAVITPNGKTATDAVDAAREEMALEMFKDWTRKDVDDLARLMRRLVDAMSG</sequence>
<dbReference type="InterPro" id="IPR000835">
    <property type="entry name" value="HTH_MarR-typ"/>
</dbReference>
<evidence type="ECO:0000259" key="4">
    <source>
        <dbReference type="PROSITE" id="PS50995"/>
    </source>
</evidence>
<dbReference type="Gene3D" id="1.10.10.10">
    <property type="entry name" value="Winged helix-like DNA-binding domain superfamily/Winged helix DNA-binding domain"/>
    <property type="match status" value="1"/>
</dbReference>
<dbReference type="Pfam" id="PF01047">
    <property type="entry name" value="MarR"/>
    <property type="match status" value="1"/>
</dbReference>
<name>A0A916UTB5_9HYPH</name>
<dbReference type="EMBL" id="BMGG01000009">
    <property type="protein sequence ID" value="GGC85722.1"/>
    <property type="molecule type" value="Genomic_DNA"/>
</dbReference>
<dbReference type="PROSITE" id="PS01117">
    <property type="entry name" value="HTH_MARR_1"/>
    <property type="match status" value="1"/>
</dbReference>
<protein>
    <submittedName>
        <fullName evidence="5">Transcriptional regulator</fullName>
    </submittedName>
</protein>
<dbReference type="PROSITE" id="PS50995">
    <property type="entry name" value="HTH_MARR_2"/>
    <property type="match status" value="1"/>
</dbReference>
<evidence type="ECO:0000256" key="1">
    <source>
        <dbReference type="ARBA" id="ARBA00023015"/>
    </source>
</evidence>
<comment type="caution">
    <text evidence="5">The sequence shown here is derived from an EMBL/GenBank/DDBJ whole genome shotgun (WGS) entry which is preliminary data.</text>
</comment>
<dbReference type="GO" id="GO:0006950">
    <property type="term" value="P:response to stress"/>
    <property type="evidence" value="ECO:0007669"/>
    <property type="project" value="TreeGrafter"/>
</dbReference>
<dbReference type="PANTHER" id="PTHR33164">
    <property type="entry name" value="TRANSCRIPTIONAL REGULATOR, MARR FAMILY"/>
    <property type="match status" value="1"/>
</dbReference>
<dbReference type="AlphaFoldDB" id="A0A916UTB5"/>
<evidence type="ECO:0000313" key="5">
    <source>
        <dbReference type="EMBL" id="GGC85722.1"/>
    </source>
</evidence>
<accession>A0A916UTB5</accession>
<keyword evidence="3" id="KW-0804">Transcription</keyword>
<feature type="domain" description="HTH marR-type" evidence="4">
    <location>
        <begin position="10"/>
        <end position="146"/>
    </location>
</feature>
<evidence type="ECO:0000256" key="2">
    <source>
        <dbReference type="ARBA" id="ARBA00023125"/>
    </source>
</evidence>
<dbReference type="InterPro" id="IPR023187">
    <property type="entry name" value="Tscrpt_reg_MarR-type_CS"/>
</dbReference>
<evidence type="ECO:0000313" key="6">
    <source>
        <dbReference type="Proteomes" id="UP000637002"/>
    </source>
</evidence>
<reference evidence="5" key="2">
    <citation type="submission" date="2020-09" db="EMBL/GenBank/DDBJ databases">
        <authorList>
            <person name="Sun Q."/>
            <person name="Zhou Y."/>
        </authorList>
    </citation>
    <scope>NUCLEOTIDE SEQUENCE</scope>
    <source>
        <strain evidence="5">CGMCC 1.12919</strain>
    </source>
</reference>
<dbReference type="SUPFAM" id="SSF46785">
    <property type="entry name" value="Winged helix' DNA-binding domain"/>
    <property type="match status" value="1"/>
</dbReference>
<dbReference type="InterPro" id="IPR036390">
    <property type="entry name" value="WH_DNA-bd_sf"/>
</dbReference>
<organism evidence="5 6">
    <name type="scientific">Chelatococcus reniformis</name>
    <dbReference type="NCBI Taxonomy" id="1494448"/>
    <lineage>
        <taxon>Bacteria</taxon>
        <taxon>Pseudomonadati</taxon>
        <taxon>Pseudomonadota</taxon>
        <taxon>Alphaproteobacteria</taxon>
        <taxon>Hyphomicrobiales</taxon>
        <taxon>Chelatococcaceae</taxon>
        <taxon>Chelatococcus</taxon>
    </lineage>
</organism>
<keyword evidence="2" id="KW-0238">DNA-binding</keyword>
<dbReference type="InterPro" id="IPR036388">
    <property type="entry name" value="WH-like_DNA-bd_sf"/>
</dbReference>
<evidence type="ECO:0000256" key="3">
    <source>
        <dbReference type="ARBA" id="ARBA00023163"/>
    </source>
</evidence>
<dbReference type="SMART" id="SM00347">
    <property type="entry name" value="HTH_MARR"/>
    <property type="match status" value="1"/>
</dbReference>
<dbReference type="InterPro" id="IPR039422">
    <property type="entry name" value="MarR/SlyA-like"/>
</dbReference>
<dbReference type="GO" id="GO:0003677">
    <property type="term" value="F:DNA binding"/>
    <property type="evidence" value="ECO:0007669"/>
    <property type="project" value="UniProtKB-KW"/>
</dbReference>
<gene>
    <name evidence="5" type="ORF">GCM10010994_49510</name>
</gene>
<keyword evidence="6" id="KW-1185">Reference proteome</keyword>
<reference evidence="5" key="1">
    <citation type="journal article" date="2014" name="Int. J. Syst. Evol. Microbiol.">
        <title>Complete genome sequence of Corynebacterium casei LMG S-19264T (=DSM 44701T), isolated from a smear-ripened cheese.</title>
        <authorList>
            <consortium name="US DOE Joint Genome Institute (JGI-PGF)"/>
            <person name="Walter F."/>
            <person name="Albersmeier A."/>
            <person name="Kalinowski J."/>
            <person name="Ruckert C."/>
        </authorList>
    </citation>
    <scope>NUCLEOTIDE SEQUENCE</scope>
    <source>
        <strain evidence="5">CGMCC 1.12919</strain>
    </source>
</reference>
<dbReference type="GO" id="GO:0003700">
    <property type="term" value="F:DNA-binding transcription factor activity"/>
    <property type="evidence" value="ECO:0007669"/>
    <property type="project" value="InterPro"/>
</dbReference>
<dbReference type="PRINTS" id="PR00598">
    <property type="entry name" value="HTHMARR"/>
</dbReference>